<accession>A0A8S4MMX0</accession>
<evidence type="ECO:0000313" key="5">
    <source>
        <dbReference type="Proteomes" id="UP000838412"/>
    </source>
</evidence>
<gene>
    <name evidence="4" type="primary">ZCCHC3</name>
    <name evidence="4" type="ORF">BLAG_LOCUS25851</name>
</gene>
<dbReference type="Gene3D" id="3.60.10.10">
    <property type="entry name" value="Endonuclease/exonuclease/phosphatase"/>
    <property type="match status" value="1"/>
</dbReference>
<dbReference type="SUPFAM" id="SSF57756">
    <property type="entry name" value="Retrovirus zinc finger-like domains"/>
    <property type="match status" value="1"/>
</dbReference>
<dbReference type="PANTHER" id="PTHR22639:SF3">
    <property type="entry name" value="ZINC FINGER CCHC DOMAIN-CONTAINING PROTEIN 3"/>
    <property type="match status" value="1"/>
</dbReference>
<reference evidence="4" key="1">
    <citation type="submission" date="2022-01" db="EMBL/GenBank/DDBJ databases">
        <authorList>
            <person name="Braso-Vives M."/>
        </authorList>
    </citation>
    <scope>NUCLEOTIDE SEQUENCE</scope>
</reference>
<evidence type="ECO:0000259" key="3">
    <source>
        <dbReference type="PROSITE" id="PS50158"/>
    </source>
</evidence>
<dbReference type="EMBL" id="CAKMNS010000108">
    <property type="protein sequence ID" value="CAH1276929.1"/>
    <property type="molecule type" value="Genomic_DNA"/>
</dbReference>
<dbReference type="GO" id="GO:0003723">
    <property type="term" value="F:RNA binding"/>
    <property type="evidence" value="ECO:0007669"/>
    <property type="project" value="InterPro"/>
</dbReference>
<dbReference type="Proteomes" id="UP000838412">
    <property type="component" value="Unassembled WGS sequence"/>
</dbReference>
<keyword evidence="1" id="KW-0479">Metal-binding</keyword>
<feature type="compositionally biased region" description="Polar residues" evidence="2">
    <location>
        <begin position="393"/>
        <end position="403"/>
    </location>
</feature>
<dbReference type="InterPro" id="IPR026960">
    <property type="entry name" value="RVT-Znf"/>
</dbReference>
<dbReference type="Pfam" id="PF13966">
    <property type="entry name" value="zf-RVT"/>
    <property type="match status" value="1"/>
</dbReference>
<comment type="caution">
    <text evidence="4">The sequence shown here is derived from an EMBL/GenBank/DDBJ whole genome shotgun (WGS) entry which is preliminary data.</text>
</comment>
<dbReference type="OrthoDB" id="416119at2759"/>
<protein>
    <submittedName>
        <fullName evidence="4">ZCCHC3 protein</fullName>
    </submittedName>
</protein>
<feature type="compositionally biased region" description="Basic and acidic residues" evidence="2">
    <location>
        <begin position="429"/>
        <end position="442"/>
    </location>
</feature>
<name>A0A8S4MMX0_BRALA</name>
<feature type="compositionally biased region" description="Basic and acidic residues" evidence="2">
    <location>
        <begin position="341"/>
        <end position="369"/>
    </location>
</feature>
<dbReference type="GO" id="GO:0002218">
    <property type="term" value="P:activation of innate immune response"/>
    <property type="evidence" value="ECO:0007669"/>
    <property type="project" value="InterPro"/>
</dbReference>
<feature type="compositionally biased region" description="Polar residues" evidence="2">
    <location>
        <begin position="312"/>
        <end position="322"/>
    </location>
</feature>
<feature type="region of interest" description="Disordered" evidence="2">
    <location>
        <begin position="550"/>
        <end position="632"/>
    </location>
</feature>
<dbReference type="Pfam" id="PF00078">
    <property type="entry name" value="RVT_1"/>
    <property type="match status" value="1"/>
</dbReference>
<dbReference type="InterPro" id="IPR000477">
    <property type="entry name" value="RT_dom"/>
</dbReference>
<dbReference type="InterPro" id="IPR042509">
    <property type="entry name" value="ZCCHC3"/>
</dbReference>
<dbReference type="PROSITE" id="PS50158">
    <property type="entry name" value="ZF_CCHC"/>
    <property type="match status" value="1"/>
</dbReference>
<evidence type="ECO:0000256" key="2">
    <source>
        <dbReference type="SAM" id="MobiDB-lite"/>
    </source>
</evidence>
<feature type="compositionally biased region" description="Basic and acidic residues" evidence="2">
    <location>
        <begin position="409"/>
        <end position="419"/>
    </location>
</feature>
<keyword evidence="5" id="KW-1185">Reference proteome</keyword>
<dbReference type="GO" id="GO:0008270">
    <property type="term" value="F:zinc ion binding"/>
    <property type="evidence" value="ECO:0007669"/>
    <property type="project" value="UniProtKB-KW"/>
</dbReference>
<dbReference type="Gene3D" id="4.10.60.10">
    <property type="entry name" value="Zinc finger, CCHC-type"/>
    <property type="match status" value="1"/>
</dbReference>
<feature type="region of interest" description="Disordered" evidence="2">
    <location>
        <begin position="312"/>
        <end position="504"/>
    </location>
</feature>
<dbReference type="InterPro" id="IPR036691">
    <property type="entry name" value="Endo/exonu/phosph_ase_sf"/>
</dbReference>
<feature type="compositionally biased region" description="Low complexity" evidence="2">
    <location>
        <begin position="567"/>
        <end position="586"/>
    </location>
</feature>
<sequence length="1549" mass="172547">MFGSGKSVSWICGELGIGDWNWSKQQRHQEPGEVGRARRGSGKFQDVCLWFGFEESSLVDATGEHNMSLSKPSRQRSVVITFLDKQEAKFEDTIQILSKHKVDLKTEVDGIQNKGGAKCEVTFKTISSLKRVSLSLTADPNIDVELFGNGVTLVTVKGVPLEVNDNYIRHRLQEYGQVLDGKFLTYVNKGFPEIKSGTRQYRVNLTKHLPNSIRLGNELVTISYNGQPRMCHRCGAHDHFVATCTVEKCTRCHQTGHTAKTCEAGVRCNICNAEGHTFRSCKLTFQNDVPMSTDWSKSKSYAQAAQTGPGTKSYAQAAQTGPGTLAQAARTGSDTLSHTGGEGKEEGSPEGGKSDGEDSSKEKESKEEDGKDDMEVENHSPVPLPNGEDGDTSLLNEGGSTTSDDTDGEEGRKEDKMEVGKGPSSPPTHGEDKGAPLSKEVDSATSDVTKPLGVAGPTATPPLFEDKDEKEEIIPPSGNVAPDSKAITPPPESQESTGFWDLSESGGNRVLTQVATPVSNLSLYLNKSGENISPFPLQVVEDETGVVVQKVDRDRSPLSQSGKRQPDFSLSDSDSASDTGGSSPAPKGKKGRKSSREMETGFGSQIQLFPSQQSQSPKKDPPKVRQAASKGKVKLSKAQRVEFFADLHQFMFPNAALIVCGDFNCVLDPDLDRYSESSAAPGQNVQDVVELRSFCGDLGLTDVWRDHHPQERDFTWRSPGNDSRSRIDRFYGSDPTSCSSEIVSFPMSDHDAVVLSVIHSPGTECGPGVWKCNTEVLTDALFTREFTERYKEWQENKDNHASLREWWEDIKSKTKVLITQHGKRIAQMAKIIERDLQNEIDILRSRLNVGGRCNDTLERYNAAKERLVKLQLNRLAGQRVRSRIKSVEQDEKPTRFFFGKERERGKKRIIPSIRNAEGEEVSSRKVILDAFQKFYGALYESGQIDPHDQQYFLDKLNTTLSQDSRETLDSPISLKELEEALKGIGDDNSPFTSTLLETTLYRVWIHPWKIGPKPNLSRTFDMKEWSTLSNAFSWSKANNTQLGVRQGCPLSPLLYVLCIEPLAAAIRADPQIRGVKVPGGPEVKLVQYADDNTCVLSDQPSIDRTFLTLRRFEAGTGSKLNLGKTVAVWLGRWRGRQDQPYPIGRWTSDSIIILGSPIGGVRMAEEAWMQRFAKFKAKLDKWRSRKLTLTGKVVVCNFLAAATLWYIAPTFPLPKSVAIKLEREMFAFIWDGRTELVARNTFYLPKEKGGLGLVCIPIKAKALLLKTVRKALTKPDTPAAKFTHYWLGLSLRRIDPTSWSNSAPHSIDPPPHYAQIAQHLFDIEQSDMDVEWTSVSVAALYTSLLEEENIVPRCVREHPRRDWPEVWKAILNPLLTNWERMVCWNLAHDGLVTNQKLFSWKQFSKSPNCPRRGCEEVETASHVFFECPFVFEVWTWLEGLIARKISPGFVLSESFVLWGLAPTGASVRTARVLGALSALTKSVIWRSRGDAKHNKKQHSAAELSLLLKEKLIDRLTFEFARRGPGGFHETWAEGFSWASVDVAHLSLRF</sequence>
<dbReference type="InterPro" id="IPR001878">
    <property type="entry name" value="Znf_CCHC"/>
</dbReference>
<evidence type="ECO:0000313" key="4">
    <source>
        <dbReference type="EMBL" id="CAH1276929.1"/>
    </source>
</evidence>
<dbReference type="GO" id="GO:0003690">
    <property type="term" value="F:double-stranded DNA binding"/>
    <property type="evidence" value="ECO:0007669"/>
    <property type="project" value="InterPro"/>
</dbReference>
<keyword evidence="1" id="KW-0863">Zinc-finger</keyword>
<evidence type="ECO:0000256" key="1">
    <source>
        <dbReference type="PROSITE-ProRule" id="PRU00047"/>
    </source>
</evidence>
<proteinExistence type="predicted"/>
<dbReference type="PANTHER" id="PTHR22639">
    <property type="entry name" value="GAG-RELATED PROTEIN"/>
    <property type="match status" value="1"/>
</dbReference>
<feature type="compositionally biased region" description="Polar residues" evidence="2">
    <location>
        <begin position="602"/>
        <end position="616"/>
    </location>
</feature>
<dbReference type="SMART" id="SM00343">
    <property type="entry name" value="ZnF_C2HC"/>
    <property type="match status" value="3"/>
</dbReference>
<dbReference type="InterPro" id="IPR036875">
    <property type="entry name" value="Znf_CCHC_sf"/>
</dbReference>
<dbReference type="SUPFAM" id="SSF56219">
    <property type="entry name" value="DNase I-like"/>
    <property type="match status" value="1"/>
</dbReference>
<feature type="domain" description="CCHC-type" evidence="3">
    <location>
        <begin position="248"/>
        <end position="262"/>
    </location>
</feature>
<organism evidence="4 5">
    <name type="scientific">Branchiostoma lanceolatum</name>
    <name type="common">Common lancelet</name>
    <name type="synonym">Amphioxus lanceolatum</name>
    <dbReference type="NCBI Taxonomy" id="7740"/>
    <lineage>
        <taxon>Eukaryota</taxon>
        <taxon>Metazoa</taxon>
        <taxon>Chordata</taxon>
        <taxon>Cephalochordata</taxon>
        <taxon>Leptocardii</taxon>
        <taxon>Amphioxiformes</taxon>
        <taxon>Branchiostomatidae</taxon>
        <taxon>Branchiostoma</taxon>
    </lineage>
</organism>
<feature type="compositionally biased region" description="Basic and acidic residues" evidence="2">
    <location>
        <begin position="464"/>
        <end position="473"/>
    </location>
</feature>
<keyword evidence="1" id="KW-0862">Zinc</keyword>